<feature type="region of interest" description="Disordered" evidence="1">
    <location>
        <begin position="224"/>
        <end position="252"/>
    </location>
</feature>
<keyword evidence="2" id="KW-0732">Signal</keyword>
<feature type="region of interest" description="Disordered" evidence="1">
    <location>
        <begin position="280"/>
        <end position="400"/>
    </location>
</feature>
<dbReference type="GeneID" id="63719198"/>
<proteinExistence type="predicted"/>
<dbReference type="Proteomes" id="UP000076580">
    <property type="component" value="Chromosome 03"/>
</dbReference>
<evidence type="ECO:0000256" key="2">
    <source>
        <dbReference type="SAM" id="SignalP"/>
    </source>
</evidence>
<dbReference type="RefSeq" id="XP_040653947.1">
    <property type="nucleotide sequence ID" value="XM_040803843.1"/>
</dbReference>
<evidence type="ECO:0000256" key="1">
    <source>
        <dbReference type="SAM" id="MobiDB-lite"/>
    </source>
</evidence>
<evidence type="ECO:0000313" key="4">
    <source>
        <dbReference type="Proteomes" id="UP000076580"/>
    </source>
</evidence>
<accession>A0A151GC25</accession>
<comment type="caution">
    <text evidence="3">The sequence shown here is derived from an EMBL/GenBank/DDBJ whole genome shotgun (WGS) entry which is preliminary data.</text>
</comment>
<feature type="signal peptide" evidence="2">
    <location>
        <begin position="1"/>
        <end position="24"/>
    </location>
</feature>
<feature type="compositionally biased region" description="Polar residues" evidence="1">
    <location>
        <begin position="91"/>
        <end position="106"/>
    </location>
</feature>
<sequence length="449" mass="45902">MQASAFRILATWLVVQAISMSCFAQPQQAEKRSQPRHLPGGYRVRVWSAHTNSNATADQGQGSTENSMVREADAETTQQHVTINGAGGQSGNEAVNSTASIPSQNPDRPRLDAPSPQENALPNENEAPPDENEAPPSQNEALPNQNEPPPTTTPKFEGLKLTTVTVPAPAEATPQTVTITELASTVTQTVTASCQQQPSAAQNLQTVIITEVVSTVTETITASCRERAPSSSRSTQQQANADTHTVMASASTTAVARPECPLKPTGDSLQVICNGQMLSSPSKPVGSATPSGQDGGNGVGVSTIPIPESSKPRTTYSSGSPPAPDSPPVVPVPGEGIARTERASVSRLVSTKADSSSSSSSALNEMAATATTTSNTVGAPPSPTSRPVSNAPDASAPLEPARLAPNAAAVAPAQPSVNLSGLTLSSVLNLGNLVDQPSTAPTQSAPAAA</sequence>
<keyword evidence="4" id="KW-1185">Reference proteome</keyword>
<feature type="compositionally biased region" description="Low complexity" evidence="1">
    <location>
        <begin position="243"/>
        <end position="252"/>
    </location>
</feature>
<feature type="chain" id="PRO_5007580406" evidence="2">
    <location>
        <begin position="25"/>
        <end position="449"/>
    </location>
</feature>
<feature type="compositionally biased region" description="Pro residues" evidence="1">
    <location>
        <begin position="321"/>
        <end position="331"/>
    </location>
</feature>
<feature type="region of interest" description="Disordered" evidence="1">
    <location>
        <begin position="53"/>
        <end position="157"/>
    </location>
</feature>
<dbReference type="InParanoid" id="A0A151GC25"/>
<reference evidence="3 4" key="1">
    <citation type="journal article" date="2016" name="Sci. Rep.">
        <title>Insights into Adaptations to a Near-Obligate Nematode Endoparasitic Lifestyle from the Finished Genome of Drechmeria coniospora.</title>
        <authorList>
            <person name="Zhang L."/>
            <person name="Zhou Z."/>
            <person name="Guo Q."/>
            <person name="Fokkens L."/>
            <person name="Miskei M."/>
            <person name="Pocsi I."/>
            <person name="Zhang W."/>
            <person name="Chen M."/>
            <person name="Wang L."/>
            <person name="Sun Y."/>
            <person name="Donzelli B.G."/>
            <person name="Gibson D.M."/>
            <person name="Nelson D.R."/>
            <person name="Luo J.G."/>
            <person name="Rep M."/>
            <person name="Liu H."/>
            <person name="Yang S."/>
            <person name="Wang J."/>
            <person name="Krasnoff S.B."/>
            <person name="Xu Y."/>
            <person name="Molnar I."/>
            <person name="Lin M."/>
        </authorList>
    </citation>
    <scope>NUCLEOTIDE SEQUENCE [LARGE SCALE GENOMIC DNA]</scope>
    <source>
        <strain evidence="3 4">ARSEF 6962</strain>
    </source>
</reference>
<dbReference type="EMBL" id="LAYC01000003">
    <property type="protein sequence ID" value="KYK54595.1"/>
    <property type="molecule type" value="Genomic_DNA"/>
</dbReference>
<feature type="compositionally biased region" description="Polar residues" evidence="1">
    <location>
        <begin position="280"/>
        <end position="292"/>
    </location>
</feature>
<organism evidence="3 4">
    <name type="scientific">Drechmeria coniospora</name>
    <name type="common">Nematophagous fungus</name>
    <name type="synonym">Meria coniospora</name>
    <dbReference type="NCBI Taxonomy" id="98403"/>
    <lineage>
        <taxon>Eukaryota</taxon>
        <taxon>Fungi</taxon>
        <taxon>Dikarya</taxon>
        <taxon>Ascomycota</taxon>
        <taxon>Pezizomycotina</taxon>
        <taxon>Sordariomycetes</taxon>
        <taxon>Hypocreomycetidae</taxon>
        <taxon>Hypocreales</taxon>
        <taxon>Ophiocordycipitaceae</taxon>
        <taxon>Drechmeria</taxon>
    </lineage>
</organism>
<dbReference type="PROSITE" id="PS51257">
    <property type="entry name" value="PROKAR_LIPOPROTEIN"/>
    <property type="match status" value="1"/>
</dbReference>
<gene>
    <name evidence="3" type="ORF">DCS_06555</name>
</gene>
<dbReference type="STRING" id="98403.A0A151GC25"/>
<feature type="compositionally biased region" description="Polar residues" evidence="1">
    <location>
        <begin position="53"/>
        <end position="67"/>
    </location>
</feature>
<feature type="compositionally biased region" description="Polar residues" evidence="1">
    <location>
        <begin position="229"/>
        <end position="242"/>
    </location>
</feature>
<evidence type="ECO:0000313" key="3">
    <source>
        <dbReference type="EMBL" id="KYK54595.1"/>
    </source>
</evidence>
<name>A0A151GC25_DRECN</name>
<protein>
    <submittedName>
        <fullName evidence="3">Uncharacterized protein</fullName>
    </submittedName>
</protein>
<dbReference type="AlphaFoldDB" id="A0A151GC25"/>